<dbReference type="OrthoDB" id="386971at2"/>
<dbReference type="KEGG" id="smia:P344_03715"/>
<feature type="transmembrane region" description="Helical" evidence="1">
    <location>
        <begin position="6"/>
        <end position="25"/>
    </location>
</feature>
<dbReference type="EMBL" id="CP006720">
    <property type="protein sequence ID" value="AHI58084.1"/>
    <property type="molecule type" value="Genomic_DNA"/>
</dbReference>
<protein>
    <submittedName>
        <fullName evidence="2">Uncharacterized protein</fullName>
    </submittedName>
</protein>
<evidence type="ECO:0000313" key="2">
    <source>
        <dbReference type="EMBL" id="AHI58084.1"/>
    </source>
</evidence>
<keyword evidence="1" id="KW-0472">Membrane</keyword>
<dbReference type="RefSeq" id="WP_025317410.1">
    <property type="nucleotide sequence ID" value="NZ_CP002082.1"/>
</dbReference>
<reference evidence="2 3" key="1">
    <citation type="submission" date="2013-09" db="EMBL/GenBank/DDBJ databases">
        <title>Complete genome sequence of Spiroplasma mirum suckling mouse cataract agent.</title>
        <authorList>
            <person name="Landry C.A."/>
            <person name="Bastian F.O."/>
            <person name="Thune R.L."/>
        </authorList>
    </citation>
    <scope>NUCLEOTIDE SEQUENCE [LARGE SCALE GENOMIC DNA]</scope>
    <source>
        <strain evidence="2 3">SMCA</strain>
    </source>
</reference>
<dbReference type="HOGENOM" id="CLU_2773832_0_0_14"/>
<name>W0GQY8_9MOLU</name>
<accession>W0GQY8</accession>
<proteinExistence type="predicted"/>
<sequence length="69" mass="7847">MLEITAIFTFIIVAFILVVLINMTIEENNYKAAIMATMKAMGYSNGKVLTYVLAWYIFAFEKLDSDCHS</sequence>
<evidence type="ECO:0000256" key="1">
    <source>
        <dbReference type="SAM" id="Phobius"/>
    </source>
</evidence>
<keyword evidence="3" id="KW-1185">Reference proteome</keyword>
<dbReference type="AlphaFoldDB" id="W0GQY8"/>
<dbReference type="STRING" id="838561.P344_03715"/>
<dbReference type="KEGG" id="smir:SMM_0627"/>
<organism evidence="2 3">
    <name type="scientific">Spiroplasma mirum ATCC 29335</name>
    <dbReference type="NCBI Taxonomy" id="838561"/>
    <lineage>
        <taxon>Bacteria</taxon>
        <taxon>Bacillati</taxon>
        <taxon>Mycoplasmatota</taxon>
        <taxon>Mollicutes</taxon>
        <taxon>Entomoplasmatales</taxon>
        <taxon>Spiroplasmataceae</taxon>
        <taxon>Spiroplasma</taxon>
    </lineage>
</organism>
<evidence type="ECO:0000313" key="3">
    <source>
        <dbReference type="Proteomes" id="UP000019260"/>
    </source>
</evidence>
<dbReference type="PATRIC" id="fig|838561.3.peg.719"/>
<dbReference type="Proteomes" id="UP000019260">
    <property type="component" value="Chromosome"/>
</dbReference>
<gene>
    <name evidence="2" type="ORF">P344_03715</name>
</gene>
<keyword evidence="1" id="KW-0812">Transmembrane</keyword>
<keyword evidence="1" id="KW-1133">Transmembrane helix</keyword>